<dbReference type="AlphaFoldDB" id="A0ABD5VJ16"/>
<accession>A0ABD5VJ16</accession>
<dbReference type="RefSeq" id="WP_336352010.1">
    <property type="nucleotide sequence ID" value="NZ_JAZAQL010000005.1"/>
</dbReference>
<dbReference type="Proteomes" id="UP001596395">
    <property type="component" value="Unassembled WGS sequence"/>
</dbReference>
<dbReference type="EMBL" id="JBHSXN010000005">
    <property type="protein sequence ID" value="MFC6955071.1"/>
    <property type="molecule type" value="Genomic_DNA"/>
</dbReference>
<comment type="caution">
    <text evidence="1">The sequence shown here is derived from an EMBL/GenBank/DDBJ whole genome shotgun (WGS) entry which is preliminary data.</text>
</comment>
<proteinExistence type="predicted"/>
<sequence length="46" mass="5065">MFGSKLVRKAAKKGKDKYGWKGLVAAGVLAFVGKRFAKKKLKRKVA</sequence>
<gene>
    <name evidence="1" type="ORF">ACFQGB_19585</name>
</gene>
<organism evidence="1 2">
    <name type="scientific">Halorubellus litoreus</name>
    <dbReference type="NCBI Taxonomy" id="755308"/>
    <lineage>
        <taxon>Archaea</taxon>
        <taxon>Methanobacteriati</taxon>
        <taxon>Methanobacteriota</taxon>
        <taxon>Stenosarchaea group</taxon>
        <taxon>Halobacteria</taxon>
        <taxon>Halobacteriales</taxon>
        <taxon>Halorubellaceae</taxon>
        <taxon>Halorubellus</taxon>
    </lineage>
</organism>
<evidence type="ECO:0000313" key="2">
    <source>
        <dbReference type="Proteomes" id="UP001596395"/>
    </source>
</evidence>
<evidence type="ECO:0000313" key="1">
    <source>
        <dbReference type="EMBL" id="MFC6955071.1"/>
    </source>
</evidence>
<protein>
    <submittedName>
        <fullName evidence="1">Uncharacterized protein</fullName>
    </submittedName>
</protein>
<name>A0ABD5VJ16_9EURY</name>
<reference evidence="1 2" key="1">
    <citation type="journal article" date="2019" name="Int. J. Syst. Evol. Microbiol.">
        <title>The Global Catalogue of Microorganisms (GCM) 10K type strain sequencing project: providing services to taxonomists for standard genome sequencing and annotation.</title>
        <authorList>
            <consortium name="The Broad Institute Genomics Platform"/>
            <consortium name="The Broad Institute Genome Sequencing Center for Infectious Disease"/>
            <person name="Wu L."/>
            <person name="Ma J."/>
        </authorList>
    </citation>
    <scope>NUCLEOTIDE SEQUENCE [LARGE SCALE GENOMIC DNA]</scope>
    <source>
        <strain evidence="1 2">GX26</strain>
    </source>
</reference>
<keyword evidence="2" id="KW-1185">Reference proteome</keyword>